<dbReference type="EMBL" id="AP028654">
    <property type="protein sequence ID" value="BEP28872.1"/>
    <property type="molecule type" value="Genomic_DNA"/>
</dbReference>
<organism evidence="2 3">
    <name type="scientific">Helicovermis profundi</name>
    <dbReference type="NCBI Taxonomy" id="3065157"/>
    <lineage>
        <taxon>Bacteria</taxon>
        <taxon>Bacillati</taxon>
        <taxon>Bacillota</taxon>
        <taxon>Clostridia</taxon>
        <taxon>Helicovermis</taxon>
    </lineage>
</organism>
<dbReference type="Gene3D" id="3.20.20.140">
    <property type="entry name" value="Metal-dependent hydrolases"/>
    <property type="match status" value="1"/>
</dbReference>
<sequence>MSNYDIALINGRIYGKRGMENSFIGIKNGLIKKICDNNMICDYNADSLIDLKGKTIYPGFIDSHMHLLSYSQKKLNEISLNGLTSDDQLISKVKVFIKEKNLKKGEWIIGAGWNQDDFKNRKMIDKTVLDKISKDNPIILTRTCYHICAVNTYVLNLANIDKNTKDIDGGKIDRDKFGNPTGILRENAIGLVSEFLPVLSDKNIMKSLIIEGLKDLKKVGITTVYTDDFSYVSNKKKLWDVYRELSLENKLPINVVLQLRAEDERDVKEYKSLGLYSGKEVKNLIIGKIKLIVDGSLGSRTAALNKPYEDDKENKGILLIEKNNIEKIVSSCFANDFDVTIHAIGDRAIENVLDIYAKHYDIYTKKKYNPEIIHAQITSKEILKKFKKYNVSANLQPIFLNTDWKIAGNRVGEARLKYSYCTKQFLDMGITCFASSDSPIENFNPLYGIYSAVTRKDLDGHPINGWIPSEKISIKEAINLFTINLAKNNKLKNNGDLIKVGLSANLVVLAEDLEKIEDDKIKDVLVNLVIVNGKL</sequence>
<dbReference type="SUPFAM" id="SSF51338">
    <property type="entry name" value="Composite domain of metallo-dependent hydrolases"/>
    <property type="match status" value="1"/>
</dbReference>
<dbReference type="CDD" id="cd01300">
    <property type="entry name" value="YtcJ_like"/>
    <property type="match status" value="1"/>
</dbReference>
<dbReference type="Gene3D" id="2.30.40.10">
    <property type="entry name" value="Urease, subunit C, domain 1"/>
    <property type="match status" value="1"/>
</dbReference>
<protein>
    <submittedName>
        <fullName evidence="2">Amidohydrolase</fullName>
    </submittedName>
</protein>
<name>A0AAU9EAH4_9FIRM</name>
<dbReference type="Gene3D" id="3.10.310.70">
    <property type="match status" value="1"/>
</dbReference>
<dbReference type="Proteomes" id="UP001321786">
    <property type="component" value="Chromosome"/>
</dbReference>
<dbReference type="GO" id="GO:0016810">
    <property type="term" value="F:hydrolase activity, acting on carbon-nitrogen (but not peptide) bonds"/>
    <property type="evidence" value="ECO:0007669"/>
    <property type="project" value="InterPro"/>
</dbReference>
<keyword evidence="3" id="KW-1185">Reference proteome</keyword>
<evidence type="ECO:0000313" key="2">
    <source>
        <dbReference type="EMBL" id="BEP28872.1"/>
    </source>
</evidence>
<dbReference type="RefSeq" id="WP_338537174.1">
    <property type="nucleotide sequence ID" value="NZ_AP028654.1"/>
</dbReference>
<dbReference type="KEGG" id="hprf:HLPR_12030"/>
<dbReference type="InterPro" id="IPR033932">
    <property type="entry name" value="YtcJ-like"/>
</dbReference>
<dbReference type="PANTHER" id="PTHR22642:SF2">
    <property type="entry name" value="PROTEIN LONG AFTER FAR-RED 3"/>
    <property type="match status" value="1"/>
</dbReference>
<proteinExistence type="predicted"/>
<dbReference type="SUPFAM" id="SSF51556">
    <property type="entry name" value="Metallo-dependent hydrolases"/>
    <property type="match status" value="1"/>
</dbReference>
<evidence type="ECO:0000259" key="1">
    <source>
        <dbReference type="Pfam" id="PF07969"/>
    </source>
</evidence>
<accession>A0AAU9EAH4</accession>
<dbReference type="InterPro" id="IPR011059">
    <property type="entry name" value="Metal-dep_hydrolase_composite"/>
</dbReference>
<reference evidence="2 3" key="1">
    <citation type="submission" date="2023-08" db="EMBL/GenBank/DDBJ databases">
        <title>Helicovermis profunda gen. nov., sp. nov., a novel mesophilic, fermentative bacterium within the Bacillota from a deep-sea hydrothermal vent chimney.</title>
        <authorList>
            <person name="Miyazaki U."/>
            <person name="Mizutani D."/>
            <person name="Hashimoto Y."/>
            <person name="Tame A."/>
            <person name="Sawayama S."/>
            <person name="Miyazaki J."/>
            <person name="Takai K."/>
            <person name="Nakagawa S."/>
        </authorList>
    </citation>
    <scope>NUCLEOTIDE SEQUENCE [LARGE SCALE GENOMIC DNA]</scope>
    <source>
        <strain evidence="2 3">S502</strain>
    </source>
</reference>
<dbReference type="InterPro" id="IPR032466">
    <property type="entry name" value="Metal_Hydrolase"/>
</dbReference>
<dbReference type="InterPro" id="IPR013108">
    <property type="entry name" value="Amidohydro_3"/>
</dbReference>
<gene>
    <name evidence="2" type="ORF">HLPR_12030</name>
</gene>
<dbReference type="Pfam" id="PF07969">
    <property type="entry name" value="Amidohydro_3"/>
    <property type="match status" value="1"/>
</dbReference>
<dbReference type="AlphaFoldDB" id="A0AAU9EAH4"/>
<dbReference type="PANTHER" id="PTHR22642">
    <property type="entry name" value="IMIDAZOLONEPROPIONASE"/>
    <property type="match status" value="1"/>
</dbReference>
<feature type="domain" description="Amidohydrolase 3" evidence="1">
    <location>
        <begin position="48"/>
        <end position="534"/>
    </location>
</feature>
<evidence type="ECO:0000313" key="3">
    <source>
        <dbReference type="Proteomes" id="UP001321786"/>
    </source>
</evidence>